<accession>A0A9D3Z7F5</accession>
<feature type="region of interest" description="Disordered" evidence="1">
    <location>
        <begin position="293"/>
        <end position="332"/>
    </location>
</feature>
<keyword evidence="3" id="KW-1185">Reference proteome</keyword>
<proteinExistence type="predicted"/>
<dbReference type="EMBL" id="JAIWYP010000014">
    <property type="protein sequence ID" value="KAH3712000.1"/>
    <property type="molecule type" value="Genomic_DNA"/>
</dbReference>
<dbReference type="Proteomes" id="UP000828390">
    <property type="component" value="Unassembled WGS sequence"/>
</dbReference>
<evidence type="ECO:0000313" key="2">
    <source>
        <dbReference type="EMBL" id="KAH3712000.1"/>
    </source>
</evidence>
<sequence>MLRSQFNARLNFVFSPHVQDGFALQPFHFVPRCYPRVTVTPNFDDQNSNDPDVWVVIVMREMMIRSVAFDNSESTSPECRNDTESSISSEILSSWVSDESDTSSSTDSDVSSTDSSSSEVATNTFHGLSYDYFYLNHRVRRSIFILEENQISNTNVDTSLSPFPNSFSTSTSSFSLSFPGESTSRDTQSPVVKSSTTVNSVVKEAHVQEELQSASNAGTKVERPFHSEDNDEKSANVKYSKYDFDEMAVDNSCAWFWCKTHKDEAITVKIVENPKYVRRINKEVTQNATAPVFERDPHLPNTTCVESNKSKEIESDADALSDGRDTSPSPFRNSFCTSTSSYSLCYPDERDSRETQSPVVKNNTTVTSFVKEAHVQSEFQNDTQEEPPFHNEDNDETSENVENCKGDVDEIYYDDKATNVQYSKYDFEDMAVDNSCAWFWCKTHKDEAITVKIVENPKYVRKINKEETQNAEAAVFERDSHTLNTTRVEICKSHEIESVADALPDVQVEEGKQSKIAKLLRRFFRRK</sequence>
<evidence type="ECO:0000313" key="3">
    <source>
        <dbReference type="Proteomes" id="UP000828390"/>
    </source>
</evidence>
<feature type="region of interest" description="Disordered" evidence="1">
    <location>
        <begin position="378"/>
        <end position="401"/>
    </location>
</feature>
<gene>
    <name evidence="2" type="ORF">DPMN_071677</name>
</gene>
<dbReference type="AlphaFoldDB" id="A0A9D3Z7F5"/>
<comment type="caution">
    <text evidence="2">The sequence shown here is derived from an EMBL/GenBank/DDBJ whole genome shotgun (WGS) entry which is preliminary data.</text>
</comment>
<feature type="region of interest" description="Disordered" evidence="1">
    <location>
        <begin position="94"/>
        <end position="120"/>
    </location>
</feature>
<protein>
    <submittedName>
        <fullName evidence="2">Uncharacterized protein</fullName>
    </submittedName>
</protein>
<feature type="region of interest" description="Disordered" evidence="1">
    <location>
        <begin position="211"/>
        <end position="232"/>
    </location>
</feature>
<reference evidence="2" key="2">
    <citation type="submission" date="2020-11" db="EMBL/GenBank/DDBJ databases">
        <authorList>
            <person name="McCartney M.A."/>
            <person name="Auch B."/>
            <person name="Kono T."/>
            <person name="Mallez S."/>
            <person name="Becker A."/>
            <person name="Gohl D.M."/>
            <person name="Silverstein K.A.T."/>
            <person name="Koren S."/>
            <person name="Bechman K.B."/>
            <person name="Herman A."/>
            <person name="Abrahante J.E."/>
            <person name="Garbe J."/>
        </authorList>
    </citation>
    <scope>NUCLEOTIDE SEQUENCE</scope>
    <source>
        <strain evidence="2">Duluth1</strain>
        <tissue evidence="2">Whole animal</tissue>
    </source>
</reference>
<name>A0A9D3Z7F5_DREPO</name>
<evidence type="ECO:0000256" key="1">
    <source>
        <dbReference type="SAM" id="MobiDB-lite"/>
    </source>
</evidence>
<reference evidence="2" key="1">
    <citation type="journal article" date="2019" name="bioRxiv">
        <title>The Genome of the Zebra Mussel, Dreissena polymorpha: A Resource for Invasive Species Research.</title>
        <authorList>
            <person name="McCartney M.A."/>
            <person name="Auch B."/>
            <person name="Kono T."/>
            <person name="Mallez S."/>
            <person name="Zhang Y."/>
            <person name="Obille A."/>
            <person name="Becker A."/>
            <person name="Abrahante J.E."/>
            <person name="Garbe J."/>
            <person name="Badalamenti J.P."/>
            <person name="Herman A."/>
            <person name="Mangelson H."/>
            <person name="Liachko I."/>
            <person name="Sullivan S."/>
            <person name="Sone E.D."/>
            <person name="Koren S."/>
            <person name="Silverstein K.A.T."/>
            <person name="Beckman K.B."/>
            <person name="Gohl D.M."/>
        </authorList>
    </citation>
    <scope>NUCLEOTIDE SEQUENCE</scope>
    <source>
        <strain evidence="2">Duluth1</strain>
        <tissue evidence="2">Whole animal</tissue>
    </source>
</reference>
<feature type="compositionally biased region" description="Basic and acidic residues" evidence="1">
    <location>
        <begin position="220"/>
        <end position="232"/>
    </location>
</feature>
<organism evidence="2 3">
    <name type="scientific">Dreissena polymorpha</name>
    <name type="common">Zebra mussel</name>
    <name type="synonym">Mytilus polymorpha</name>
    <dbReference type="NCBI Taxonomy" id="45954"/>
    <lineage>
        <taxon>Eukaryota</taxon>
        <taxon>Metazoa</taxon>
        <taxon>Spiralia</taxon>
        <taxon>Lophotrochozoa</taxon>
        <taxon>Mollusca</taxon>
        <taxon>Bivalvia</taxon>
        <taxon>Autobranchia</taxon>
        <taxon>Heteroconchia</taxon>
        <taxon>Euheterodonta</taxon>
        <taxon>Imparidentia</taxon>
        <taxon>Neoheterodontei</taxon>
        <taxon>Myida</taxon>
        <taxon>Dreissenoidea</taxon>
        <taxon>Dreissenidae</taxon>
        <taxon>Dreissena</taxon>
    </lineage>
</organism>